<feature type="transmembrane region" description="Helical" evidence="7">
    <location>
        <begin position="174"/>
        <end position="195"/>
    </location>
</feature>
<feature type="transmembrane region" description="Helical" evidence="7">
    <location>
        <begin position="341"/>
        <end position="364"/>
    </location>
</feature>
<evidence type="ECO:0000313" key="9">
    <source>
        <dbReference type="EMBL" id="KAA8890434.1"/>
    </source>
</evidence>
<evidence type="ECO:0000256" key="3">
    <source>
        <dbReference type="ARBA" id="ARBA00022475"/>
    </source>
</evidence>
<name>A0A5N0EQ01_9NOCA</name>
<dbReference type="Proteomes" id="UP000323876">
    <property type="component" value="Unassembled WGS sequence"/>
</dbReference>
<keyword evidence="5 7" id="KW-1133">Transmembrane helix</keyword>
<dbReference type="Pfam" id="PF07690">
    <property type="entry name" value="MFS_1"/>
    <property type="match status" value="1"/>
</dbReference>
<evidence type="ECO:0000256" key="5">
    <source>
        <dbReference type="ARBA" id="ARBA00022989"/>
    </source>
</evidence>
<keyword evidence="3" id="KW-1003">Cell membrane</keyword>
<dbReference type="InterPro" id="IPR036259">
    <property type="entry name" value="MFS_trans_sf"/>
</dbReference>
<feature type="transmembrane region" description="Helical" evidence="7">
    <location>
        <begin position="56"/>
        <end position="76"/>
    </location>
</feature>
<protein>
    <submittedName>
        <fullName evidence="9">MFS transporter</fullName>
    </submittedName>
</protein>
<dbReference type="InterPro" id="IPR011701">
    <property type="entry name" value="MFS"/>
</dbReference>
<keyword evidence="4 7" id="KW-0812">Transmembrane</keyword>
<comment type="caution">
    <text evidence="9">The sequence shown here is derived from an EMBL/GenBank/DDBJ whole genome shotgun (WGS) entry which is preliminary data.</text>
</comment>
<dbReference type="InterPro" id="IPR020846">
    <property type="entry name" value="MFS_dom"/>
</dbReference>
<dbReference type="InterPro" id="IPR050171">
    <property type="entry name" value="MFS_Transporters"/>
</dbReference>
<dbReference type="GO" id="GO:0022857">
    <property type="term" value="F:transmembrane transporter activity"/>
    <property type="evidence" value="ECO:0007669"/>
    <property type="project" value="InterPro"/>
</dbReference>
<proteinExistence type="predicted"/>
<dbReference type="Gene3D" id="1.20.1250.20">
    <property type="entry name" value="MFS general substrate transporter like domains"/>
    <property type="match status" value="2"/>
</dbReference>
<keyword evidence="6 7" id="KW-0472">Membrane</keyword>
<dbReference type="PANTHER" id="PTHR23517">
    <property type="entry name" value="RESISTANCE PROTEIN MDTM, PUTATIVE-RELATED-RELATED"/>
    <property type="match status" value="1"/>
</dbReference>
<feature type="transmembrane region" description="Helical" evidence="7">
    <location>
        <begin position="147"/>
        <end position="168"/>
    </location>
</feature>
<feature type="transmembrane region" description="Helical" evidence="7">
    <location>
        <begin position="112"/>
        <end position="135"/>
    </location>
</feature>
<feature type="transmembrane region" description="Helical" evidence="7">
    <location>
        <begin position="251"/>
        <end position="276"/>
    </location>
</feature>
<organism evidence="9 10">
    <name type="scientific">Nocardia colli</name>
    <dbReference type="NCBI Taxonomy" id="2545717"/>
    <lineage>
        <taxon>Bacteria</taxon>
        <taxon>Bacillati</taxon>
        <taxon>Actinomycetota</taxon>
        <taxon>Actinomycetes</taxon>
        <taxon>Mycobacteriales</taxon>
        <taxon>Nocardiaceae</taxon>
        <taxon>Nocardia</taxon>
    </lineage>
</organism>
<accession>A0A5N0EQ01</accession>
<feature type="transmembrane region" description="Helical" evidence="7">
    <location>
        <begin position="283"/>
        <end position="301"/>
    </location>
</feature>
<dbReference type="SUPFAM" id="SSF103473">
    <property type="entry name" value="MFS general substrate transporter"/>
    <property type="match status" value="1"/>
</dbReference>
<keyword evidence="10" id="KW-1185">Reference proteome</keyword>
<evidence type="ECO:0000256" key="6">
    <source>
        <dbReference type="ARBA" id="ARBA00023136"/>
    </source>
</evidence>
<comment type="subcellular location">
    <subcellularLocation>
        <location evidence="1">Cell membrane</location>
        <topology evidence="1">Multi-pass membrane protein</topology>
    </subcellularLocation>
</comment>
<evidence type="ECO:0000256" key="2">
    <source>
        <dbReference type="ARBA" id="ARBA00022448"/>
    </source>
</evidence>
<feature type="transmembrane region" description="Helical" evidence="7">
    <location>
        <begin position="21"/>
        <end position="44"/>
    </location>
</feature>
<dbReference type="GO" id="GO:0005886">
    <property type="term" value="C:plasma membrane"/>
    <property type="evidence" value="ECO:0007669"/>
    <property type="project" value="UniProtKB-SubCell"/>
</dbReference>
<gene>
    <name evidence="9" type="ORF">F3087_03870</name>
</gene>
<dbReference type="EMBL" id="VXLC01000001">
    <property type="protein sequence ID" value="KAA8890434.1"/>
    <property type="molecule type" value="Genomic_DNA"/>
</dbReference>
<dbReference type="AlphaFoldDB" id="A0A5N0EQ01"/>
<evidence type="ECO:0000256" key="7">
    <source>
        <dbReference type="SAM" id="Phobius"/>
    </source>
</evidence>
<dbReference type="RefSeq" id="WP_150400344.1">
    <property type="nucleotide sequence ID" value="NZ_VXLC01000001.1"/>
</dbReference>
<dbReference type="PROSITE" id="PS50850">
    <property type="entry name" value="MFS"/>
    <property type="match status" value="1"/>
</dbReference>
<sequence length="410" mass="42166">MTTIVDTGTKNYTRQPLGLPALAWSLGACHLITRAGGFVQPMLVLYLTQEQRMTPMAAGAVVAAIGIGDFGSQLLGGWLGDRFGRRQTMLLGFLGTAIALAALGSAETAPVIWAAAIGYGLTAGLFRPAGSAAVADLPPEQRVRAYSLLYWAANLGYAVAATGSGVLASHGYGLLFWLNALAMLAAASIVVLAVPETHSTTSRSRRALLPTLLSDRLMITMALLHVVYFTLNMQAFATLPLLMTAQGYGPSTYGAVIAVDGLAIVILQPLAVTVLAHRDRGTVLGVSMLLAGIGGVLAAVAQSPGGYATAVLVLGLGQIGMAVQFSATFADLAPTELRSGYLGVASSTWSLGTILGPLVGTALLQHTDRIWLGAGALVTGLLLFAALKAVAGALRERQAATSLPTKGTLA</sequence>
<feature type="transmembrane region" description="Helical" evidence="7">
    <location>
        <begin position="88"/>
        <end position="106"/>
    </location>
</feature>
<evidence type="ECO:0000259" key="8">
    <source>
        <dbReference type="PROSITE" id="PS50850"/>
    </source>
</evidence>
<dbReference type="PANTHER" id="PTHR23517:SF2">
    <property type="entry name" value="MULTIDRUG RESISTANCE PROTEIN MDTH"/>
    <property type="match status" value="1"/>
</dbReference>
<evidence type="ECO:0000256" key="4">
    <source>
        <dbReference type="ARBA" id="ARBA00022692"/>
    </source>
</evidence>
<feature type="transmembrane region" description="Helical" evidence="7">
    <location>
        <begin position="370"/>
        <end position="391"/>
    </location>
</feature>
<evidence type="ECO:0000313" key="10">
    <source>
        <dbReference type="Proteomes" id="UP000323876"/>
    </source>
</evidence>
<feature type="transmembrane region" description="Helical" evidence="7">
    <location>
        <begin position="207"/>
        <end position="231"/>
    </location>
</feature>
<dbReference type="OrthoDB" id="9793283at2"/>
<feature type="transmembrane region" description="Helical" evidence="7">
    <location>
        <begin position="307"/>
        <end position="329"/>
    </location>
</feature>
<keyword evidence="2" id="KW-0813">Transport</keyword>
<evidence type="ECO:0000256" key="1">
    <source>
        <dbReference type="ARBA" id="ARBA00004651"/>
    </source>
</evidence>
<feature type="domain" description="Major facilitator superfamily (MFS) profile" evidence="8">
    <location>
        <begin position="1"/>
        <end position="398"/>
    </location>
</feature>
<reference evidence="9 10" key="1">
    <citation type="submission" date="2019-09" db="EMBL/GenBank/DDBJ databases">
        <authorList>
            <person name="Wang X."/>
        </authorList>
    </citation>
    <scope>NUCLEOTIDE SEQUENCE [LARGE SCALE GENOMIC DNA]</scope>
    <source>
        <strain evidence="9 10">CICC 11023</strain>
    </source>
</reference>